<keyword evidence="3" id="KW-1185">Reference proteome</keyword>
<dbReference type="PROSITE" id="PS51186">
    <property type="entry name" value="GNAT"/>
    <property type="match status" value="1"/>
</dbReference>
<dbReference type="InterPro" id="IPR016181">
    <property type="entry name" value="Acyl_CoA_acyltransferase"/>
</dbReference>
<dbReference type="AlphaFoldDB" id="A0A1H8CI30"/>
<dbReference type="GO" id="GO:0008999">
    <property type="term" value="F:protein-N-terminal-alanine acetyltransferase activity"/>
    <property type="evidence" value="ECO:0007669"/>
    <property type="project" value="TreeGrafter"/>
</dbReference>
<dbReference type="EMBL" id="FOAP01000026">
    <property type="protein sequence ID" value="SEM94612.1"/>
    <property type="molecule type" value="Genomic_DNA"/>
</dbReference>
<proteinExistence type="predicted"/>
<reference evidence="3" key="1">
    <citation type="submission" date="2016-10" db="EMBL/GenBank/DDBJ databases">
        <authorList>
            <person name="Varghese N."/>
            <person name="Submissions S."/>
        </authorList>
    </citation>
    <scope>NUCLEOTIDE SEQUENCE [LARGE SCALE GENOMIC DNA]</scope>
    <source>
        <strain evidence="3">DSM 17044</strain>
    </source>
</reference>
<name>A0A1H8CI30_STIAU</name>
<dbReference type="PANTHER" id="PTHR43441:SF2">
    <property type="entry name" value="FAMILY ACETYLTRANSFERASE, PUTATIVE (AFU_ORTHOLOGUE AFUA_7G00850)-RELATED"/>
    <property type="match status" value="1"/>
</dbReference>
<feature type="domain" description="N-acetyltransferase" evidence="1">
    <location>
        <begin position="23"/>
        <end position="185"/>
    </location>
</feature>
<dbReference type="OrthoDB" id="5191051at2"/>
<dbReference type="GO" id="GO:1990189">
    <property type="term" value="F:protein N-terminal-serine acetyltransferase activity"/>
    <property type="evidence" value="ECO:0007669"/>
    <property type="project" value="TreeGrafter"/>
</dbReference>
<keyword evidence="2" id="KW-0808">Transferase</keyword>
<dbReference type="RefSeq" id="WP_075010593.1">
    <property type="nucleotide sequence ID" value="NZ_FOAP01000026.1"/>
</dbReference>
<dbReference type="InterPro" id="IPR000182">
    <property type="entry name" value="GNAT_dom"/>
</dbReference>
<dbReference type="PANTHER" id="PTHR43441">
    <property type="entry name" value="RIBOSOMAL-PROTEIN-SERINE ACETYLTRANSFERASE"/>
    <property type="match status" value="1"/>
</dbReference>
<dbReference type="Proteomes" id="UP000182719">
    <property type="component" value="Unassembled WGS sequence"/>
</dbReference>
<evidence type="ECO:0000259" key="1">
    <source>
        <dbReference type="PROSITE" id="PS51186"/>
    </source>
</evidence>
<gene>
    <name evidence="2" type="ORF">SAMN05444354_12679</name>
</gene>
<dbReference type="SUPFAM" id="SSF55729">
    <property type="entry name" value="Acyl-CoA N-acyltransferases (Nat)"/>
    <property type="match status" value="1"/>
</dbReference>
<dbReference type="Pfam" id="PF13302">
    <property type="entry name" value="Acetyltransf_3"/>
    <property type="match status" value="1"/>
</dbReference>
<evidence type="ECO:0000313" key="2">
    <source>
        <dbReference type="EMBL" id="SEM94612.1"/>
    </source>
</evidence>
<dbReference type="InterPro" id="IPR051908">
    <property type="entry name" value="Ribosomal_N-acetyltransferase"/>
</dbReference>
<accession>A0A1H8CI30</accession>
<dbReference type="GO" id="GO:0005737">
    <property type="term" value="C:cytoplasm"/>
    <property type="evidence" value="ECO:0007669"/>
    <property type="project" value="TreeGrafter"/>
</dbReference>
<organism evidence="2 3">
    <name type="scientific">Stigmatella aurantiaca</name>
    <dbReference type="NCBI Taxonomy" id="41"/>
    <lineage>
        <taxon>Bacteria</taxon>
        <taxon>Pseudomonadati</taxon>
        <taxon>Myxococcota</taxon>
        <taxon>Myxococcia</taxon>
        <taxon>Myxococcales</taxon>
        <taxon>Cystobacterineae</taxon>
        <taxon>Archangiaceae</taxon>
        <taxon>Stigmatella</taxon>
    </lineage>
</organism>
<dbReference type="Gene3D" id="3.40.630.30">
    <property type="match status" value="1"/>
</dbReference>
<sequence length="215" mass="23942">MSASAPSPAAAPSPPYLVRTSRLVLRCLEPEDAVRRQEAVDSSGAHLDFMFRRPDGRPIPLETHVASVRKCRGSFDLDQDRIYGVFEPGTGRMLGETGLLRRAGIGALELSYWLRHDAAGQGFATEMASALVKLAFERDQVKRMDLMCTPDNVRSAAVARRLGFTFEGRLRDRQLAPYHERGDLLCFTLLASEYPHTPARQLPLQCFDFIGQPLP</sequence>
<protein>
    <submittedName>
        <fullName evidence="2">Protein N-acetyltransferase, RimJ/RimL family</fullName>
    </submittedName>
</protein>
<evidence type="ECO:0000313" key="3">
    <source>
        <dbReference type="Proteomes" id="UP000182719"/>
    </source>
</evidence>